<evidence type="ECO:0000256" key="7">
    <source>
        <dbReference type="ARBA" id="ARBA00022840"/>
    </source>
</evidence>
<dbReference type="EMBL" id="LGCM01000055">
    <property type="protein sequence ID" value="KPL78453.1"/>
    <property type="molecule type" value="Genomic_DNA"/>
</dbReference>
<dbReference type="PANTHER" id="PTHR39321">
    <property type="entry name" value="NICOTINATE-NUCLEOTIDE ADENYLYLTRANSFERASE-RELATED"/>
    <property type="match status" value="1"/>
</dbReference>
<evidence type="ECO:0000313" key="13">
    <source>
        <dbReference type="Proteomes" id="UP000050501"/>
    </source>
</evidence>
<dbReference type="SUPFAM" id="SSF52374">
    <property type="entry name" value="Nucleotidylyl transferase"/>
    <property type="match status" value="1"/>
</dbReference>
<keyword evidence="4 10" id="KW-0808">Transferase</keyword>
<evidence type="ECO:0000256" key="9">
    <source>
        <dbReference type="ARBA" id="ARBA00048721"/>
    </source>
</evidence>
<dbReference type="CDD" id="cd02165">
    <property type="entry name" value="NMNAT"/>
    <property type="match status" value="1"/>
</dbReference>
<evidence type="ECO:0000259" key="11">
    <source>
        <dbReference type="Pfam" id="PF01467"/>
    </source>
</evidence>
<reference evidence="12 13" key="1">
    <citation type="submission" date="2015-07" db="EMBL/GenBank/DDBJ databases">
        <title>Genome sequence of Levilinea saccharolytica DSM 16555.</title>
        <authorList>
            <person name="Hemp J."/>
            <person name="Ward L.M."/>
            <person name="Pace L.A."/>
            <person name="Fischer W.W."/>
        </authorList>
    </citation>
    <scope>NUCLEOTIDE SEQUENCE [LARGE SCALE GENOMIC DNA]</scope>
    <source>
        <strain evidence="12 13">KIBI-1</strain>
    </source>
</reference>
<evidence type="ECO:0000256" key="6">
    <source>
        <dbReference type="ARBA" id="ARBA00022741"/>
    </source>
</evidence>
<comment type="function">
    <text evidence="1 10">Catalyzes the reversible adenylation of nicotinate mononucleotide (NaMN) to nicotinic acid adenine dinucleotide (NaAD).</text>
</comment>
<dbReference type="HAMAP" id="MF_00244">
    <property type="entry name" value="NaMN_adenylyltr"/>
    <property type="match status" value="1"/>
</dbReference>
<evidence type="ECO:0000313" key="12">
    <source>
        <dbReference type="EMBL" id="KPL78453.1"/>
    </source>
</evidence>
<proteinExistence type="inferred from homology"/>
<keyword evidence="5 10" id="KW-0548">Nucleotidyltransferase</keyword>
<organism evidence="12 13">
    <name type="scientific">Levilinea saccharolytica</name>
    <dbReference type="NCBI Taxonomy" id="229921"/>
    <lineage>
        <taxon>Bacteria</taxon>
        <taxon>Bacillati</taxon>
        <taxon>Chloroflexota</taxon>
        <taxon>Anaerolineae</taxon>
        <taxon>Anaerolineales</taxon>
        <taxon>Anaerolineaceae</taxon>
        <taxon>Levilinea</taxon>
    </lineage>
</organism>
<dbReference type="PATRIC" id="fig|229921.5.peg.944"/>
<dbReference type="Gene3D" id="3.40.50.620">
    <property type="entry name" value="HUPs"/>
    <property type="match status" value="1"/>
</dbReference>
<dbReference type="PANTHER" id="PTHR39321:SF3">
    <property type="entry name" value="PHOSPHOPANTETHEINE ADENYLYLTRANSFERASE"/>
    <property type="match status" value="1"/>
</dbReference>
<sequence length="205" mass="22636">MGAPRIGIFGGTFDPPHLGHLILAAEAQDQLGLERLLWVLTPDPPHKQGQVIRPAEVRLQMVQAALADNPAFELSRVELDRPGPHYALDTVRLLQDQFPDADLFYLIGGDSLHDLPTWHQPAELIRACAGLGVMRRPGDGVDLAHLESLFPGLSAKVHFVEAPLLEIASSQIRSRIAAGKPYRYYLPAGVRALIEENGWYREEST</sequence>
<comment type="catalytic activity">
    <reaction evidence="9 10">
        <text>nicotinate beta-D-ribonucleotide + ATP + H(+) = deamido-NAD(+) + diphosphate</text>
        <dbReference type="Rhea" id="RHEA:22860"/>
        <dbReference type="ChEBI" id="CHEBI:15378"/>
        <dbReference type="ChEBI" id="CHEBI:30616"/>
        <dbReference type="ChEBI" id="CHEBI:33019"/>
        <dbReference type="ChEBI" id="CHEBI:57502"/>
        <dbReference type="ChEBI" id="CHEBI:58437"/>
        <dbReference type="EC" id="2.7.7.18"/>
    </reaction>
</comment>
<accession>A0A0P6XFM5</accession>
<feature type="domain" description="Cytidyltransferase-like" evidence="11">
    <location>
        <begin position="8"/>
        <end position="175"/>
    </location>
</feature>
<protein>
    <recommendedName>
        <fullName evidence="10">Probable nicotinate-nucleotide adenylyltransferase</fullName>
        <ecNumber evidence="10">2.7.7.18</ecNumber>
    </recommendedName>
    <alternativeName>
        <fullName evidence="10">Deamido-NAD(+) diphosphorylase</fullName>
    </alternativeName>
    <alternativeName>
        <fullName evidence="10">Deamido-NAD(+) pyrophosphorylase</fullName>
    </alternativeName>
    <alternativeName>
        <fullName evidence="10">Nicotinate mononucleotide adenylyltransferase</fullName>
        <shortName evidence="10">NaMN adenylyltransferase</shortName>
    </alternativeName>
</protein>
<evidence type="ECO:0000256" key="3">
    <source>
        <dbReference type="ARBA" id="ARBA00022642"/>
    </source>
</evidence>
<keyword evidence="3 10" id="KW-0662">Pyridine nucleotide biosynthesis</keyword>
<keyword evidence="6 10" id="KW-0547">Nucleotide-binding</keyword>
<evidence type="ECO:0000256" key="10">
    <source>
        <dbReference type="HAMAP-Rule" id="MF_00244"/>
    </source>
</evidence>
<name>A0A0P6XFM5_9CHLR</name>
<keyword evidence="13" id="KW-1185">Reference proteome</keyword>
<dbReference type="GO" id="GO:0009435">
    <property type="term" value="P:NAD+ biosynthetic process"/>
    <property type="evidence" value="ECO:0007669"/>
    <property type="project" value="UniProtKB-UniRule"/>
</dbReference>
<dbReference type="EC" id="2.7.7.18" evidence="10"/>
<keyword evidence="8 10" id="KW-0520">NAD</keyword>
<dbReference type="NCBIfam" id="TIGR00125">
    <property type="entry name" value="cyt_tran_rel"/>
    <property type="match status" value="1"/>
</dbReference>
<dbReference type="NCBIfam" id="TIGR00482">
    <property type="entry name" value="nicotinate (nicotinamide) nucleotide adenylyltransferase"/>
    <property type="match status" value="1"/>
</dbReference>
<comment type="caution">
    <text evidence="12">The sequence shown here is derived from an EMBL/GenBank/DDBJ whole genome shotgun (WGS) entry which is preliminary data.</text>
</comment>
<dbReference type="InterPro" id="IPR014729">
    <property type="entry name" value="Rossmann-like_a/b/a_fold"/>
</dbReference>
<evidence type="ECO:0000256" key="1">
    <source>
        <dbReference type="ARBA" id="ARBA00002324"/>
    </source>
</evidence>
<comment type="pathway">
    <text evidence="2 10">Cofactor biosynthesis; NAD(+) biosynthesis; deamido-NAD(+) from nicotinate D-ribonucleotide: step 1/1.</text>
</comment>
<dbReference type="Pfam" id="PF01467">
    <property type="entry name" value="CTP_transf_like"/>
    <property type="match status" value="1"/>
</dbReference>
<evidence type="ECO:0000256" key="4">
    <source>
        <dbReference type="ARBA" id="ARBA00022679"/>
    </source>
</evidence>
<keyword evidence="7 10" id="KW-0067">ATP-binding</keyword>
<gene>
    <name evidence="10" type="primary">nadD</name>
    <name evidence="12" type="ORF">ADN01_14715</name>
</gene>
<dbReference type="GO" id="GO:0004515">
    <property type="term" value="F:nicotinate-nucleotide adenylyltransferase activity"/>
    <property type="evidence" value="ECO:0007669"/>
    <property type="project" value="UniProtKB-UniRule"/>
</dbReference>
<dbReference type="AlphaFoldDB" id="A0A0P6XFM5"/>
<dbReference type="NCBIfam" id="NF000840">
    <property type="entry name" value="PRK00071.1-3"/>
    <property type="match status" value="1"/>
</dbReference>
<dbReference type="RefSeq" id="WP_062418872.1">
    <property type="nucleotide sequence ID" value="NZ_DF967974.1"/>
</dbReference>
<dbReference type="GO" id="GO:0005524">
    <property type="term" value="F:ATP binding"/>
    <property type="evidence" value="ECO:0007669"/>
    <property type="project" value="UniProtKB-KW"/>
</dbReference>
<dbReference type="STRING" id="229921.ADN01_14715"/>
<dbReference type="Proteomes" id="UP000050501">
    <property type="component" value="Unassembled WGS sequence"/>
</dbReference>
<evidence type="ECO:0000256" key="2">
    <source>
        <dbReference type="ARBA" id="ARBA00005019"/>
    </source>
</evidence>
<evidence type="ECO:0000256" key="8">
    <source>
        <dbReference type="ARBA" id="ARBA00023027"/>
    </source>
</evidence>
<dbReference type="InterPro" id="IPR005248">
    <property type="entry name" value="NadD/NMNAT"/>
</dbReference>
<dbReference type="InterPro" id="IPR004821">
    <property type="entry name" value="Cyt_trans-like"/>
</dbReference>
<comment type="similarity">
    <text evidence="10">Belongs to the NadD family.</text>
</comment>
<evidence type="ECO:0000256" key="5">
    <source>
        <dbReference type="ARBA" id="ARBA00022695"/>
    </source>
</evidence>
<dbReference type="UniPathway" id="UPA00253">
    <property type="reaction ID" value="UER00332"/>
</dbReference>